<dbReference type="AlphaFoldDB" id="A0A075B411"/>
<dbReference type="Pfam" id="PF07039">
    <property type="entry name" value="SGF29_Tudor"/>
    <property type="match status" value="1"/>
</dbReference>
<dbReference type="GO" id="GO:0000124">
    <property type="term" value="C:SAGA complex"/>
    <property type="evidence" value="ECO:0007669"/>
    <property type="project" value="InterPro"/>
</dbReference>
<evidence type="ECO:0000256" key="1">
    <source>
        <dbReference type="ARBA" id="ARBA00004123"/>
    </source>
</evidence>
<accession>A0A075B411</accession>
<dbReference type="Proteomes" id="UP000030755">
    <property type="component" value="Unassembled WGS sequence"/>
</dbReference>
<evidence type="ECO:0000256" key="5">
    <source>
        <dbReference type="SAM" id="MobiDB-lite"/>
    </source>
</evidence>
<dbReference type="PANTHER" id="PTHR21539:SF0">
    <property type="entry name" value="SAGA-ASSOCIATED FACTOR 29"/>
    <property type="match status" value="1"/>
</dbReference>
<dbReference type="InterPro" id="IPR010750">
    <property type="entry name" value="SGF29_tudor-like_dom"/>
</dbReference>
<dbReference type="CDD" id="cd20394">
    <property type="entry name" value="Tudor_SGF29_rpt2"/>
    <property type="match status" value="1"/>
</dbReference>
<dbReference type="GO" id="GO:0005634">
    <property type="term" value="C:nucleus"/>
    <property type="evidence" value="ECO:0007669"/>
    <property type="project" value="UniProtKB-SubCell"/>
</dbReference>
<dbReference type="PANTHER" id="PTHR21539">
    <property type="entry name" value="SAGA-ASSOCIATED FACTOR 29"/>
    <property type="match status" value="1"/>
</dbReference>
<keyword evidence="4" id="KW-0539">Nucleus</keyword>
<name>A0A075B411_ROZAC</name>
<keyword evidence="3" id="KW-0804">Transcription</keyword>
<reference evidence="7 8" key="1">
    <citation type="journal article" date="2013" name="Curr. Biol.">
        <title>Shared signatures of parasitism and phylogenomics unite Cryptomycota and microsporidia.</title>
        <authorList>
            <person name="James T.Y."/>
            <person name="Pelin A."/>
            <person name="Bonen L."/>
            <person name="Ahrendt S."/>
            <person name="Sain D."/>
            <person name="Corradi N."/>
            <person name="Stajich J.E."/>
        </authorList>
    </citation>
    <scope>NUCLEOTIDE SEQUENCE [LARGE SCALE GENOMIC DNA]</scope>
    <source>
        <strain evidence="7 8">CSF55</strain>
    </source>
</reference>
<gene>
    <name evidence="7" type="ORF">O9G_005356</name>
</gene>
<evidence type="ECO:0000256" key="2">
    <source>
        <dbReference type="ARBA" id="ARBA00023015"/>
    </source>
</evidence>
<dbReference type="HOGENOM" id="CLU_1161701_0_0_1"/>
<feature type="domain" description="SGF29 C-terminal" evidence="6">
    <location>
        <begin position="111"/>
        <end position="239"/>
    </location>
</feature>
<evidence type="ECO:0000313" key="7">
    <source>
        <dbReference type="EMBL" id="EPZ35764.1"/>
    </source>
</evidence>
<dbReference type="EMBL" id="KE560761">
    <property type="protein sequence ID" value="EPZ35764.1"/>
    <property type="molecule type" value="Genomic_DNA"/>
</dbReference>
<proteinExistence type="predicted"/>
<protein>
    <submittedName>
        <fullName evidence="7">SGF29 tudor-like domain-containing protein</fullName>
    </submittedName>
</protein>
<evidence type="ECO:0000256" key="3">
    <source>
        <dbReference type="ARBA" id="ARBA00023163"/>
    </source>
</evidence>
<sequence>MQRLEKFTTVLMRLSLGKVVLQNIDNLELKTVEEMIQLYKLYKEAVALVGVEKLLFSKAVSLAEELVPKKEVITKDLNLDNLKFKKRKPPADASSTPKVAKTKATPSNKKDTQHAPVGSLIAAKTFDADQGQDLWILATVLSYEIEDAEELDDDSSEKLEKKKIPLSDQDALVNEFHQNDTVLALFPQTTCFYEASVVTPPSKRKKSHDYVLIFDDDEGENGGLVKRNVSAKYVLKKPT</sequence>
<keyword evidence="8" id="KW-1185">Reference proteome</keyword>
<dbReference type="PROSITE" id="PS51518">
    <property type="entry name" value="SGF29_C"/>
    <property type="match status" value="1"/>
</dbReference>
<evidence type="ECO:0000313" key="8">
    <source>
        <dbReference type="Proteomes" id="UP000030755"/>
    </source>
</evidence>
<feature type="region of interest" description="Disordered" evidence="5">
    <location>
        <begin position="86"/>
        <end position="114"/>
    </location>
</feature>
<keyword evidence="2" id="KW-0805">Transcription regulation</keyword>
<organism evidence="7 8">
    <name type="scientific">Rozella allomycis (strain CSF55)</name>
    <dbReference type="NCBI Taxonomy" id="988480"/>
    <lineage>
        <taxon>Eukaryota</taxon>
        <taxon>Fungi</taxon>
        <taxon>Fungi incertae sedis</taxon>
        <taxon>Cryptomycota</taxon>
        <taxon>Cryptomycota incertae sedis</taxon>
        <taxon>Rozella</taxon>
    </lineage>
</organism>
<dbReference type="Gene3D" id="2.30.30.140">
    <property type="match status" value="1"/>
</dbReference>
<dbReference type="STRING" id="988480.A0A075B411"/>
<dbReference type="FunFam" id="2.30.30.140:FF:000061">
    <property type="entry name" value="SAGA-associated factor 29 isoform X6"/>
    <property type="match status" value="1"/>
</dbReference>
<comment type="subcellular location">
    <subcellularLocation>
        <location evidence="1">Nucleus</location>
    </subcellularLocation>
</comment>
<dbReference type="OrthoDB" id="10265994at2759"/>
<evidence type="ECO:0000259" key="6">
    <source>
        <dbReference type="PROSITE" id="PS51518"/>
    </source>
</evidence>
<dbReference type="InterPro" id="IPR047287">
    <property type="entry name" value="Tudor_SGF29_rpt2"/>
</dbReference>
<dbReference type="InterPro" id="IPR037802">
    <property type="entry name" value="SGF29"/>
</dbReference>
<evidence type="ECO:0000256" key="4">
    <source>
        <dbReference type="ARBA" id="ARBA00023242"/>
    </source>
</evidence>